<dbReference type="EMBL" id="JBHRSZ010000004">
    <property type="protein sequence ID" value="MFC3151458.1"/>
    <property type="molecule type" value="Genomic_DNA"/>
</dbReference>
<evidence type="ECO:0008006" key="4">
    <source>
        <dbReference type="Google" id="ProtNLM"/>
    </source>
</evidence>
<gene>
    <name evidence="2" type="ORF">ACFOEK_10510</name>
</gene>
<dbReference type="RefSeq" id="WP_386720253.1">
    <property type="nucleotide sequence ID" value="NZ_JBHRSZ010000004.1"/>
</dbReference>
<protein>
    <recommendedName>
        <fullName evidence="4">HEAT repeat domain-containing protein</fullName>
    </recommendedName>
</protein>
<name>A0ABV7HC23_9GAMM</name>
<dbReference type="Proteomes" id="UP001595476">
    <property type="component" value="Unassembled WGS sequence"/>
</dbReference>
<keyword evidence="1" id="KW-0732">Signal</keyword>
<sequence length="614" mass="70159">MRTTFLFFVTIFTLFPMGSMAAIETFVRDYTYNASENDSKVSARKAALQQLQVTVIQEVGVQVRSSFEVEDHVSNDELSRDVQAHYGTYAKALTKSVILEEKWNGETFYIKAEIIVDTDQVGQQIQRMTQPPGVAVKDPCEAKAEQAYDLIKNMHRKEKVEALVELALDNPIDEECHSWQLSAMTQFRLADMDDPEYRKYIFEQAEKESTSFQGDLLVNVLRYALRIKALSDAEWDQVLDILPSTDKRTASTVTTLLINHTRDEEAEGLSRYSAEVNDRKQDKNALVDKLDRLFTMAKNYRLGTEDKLLASEFALRALSSLPAHQLEVAFYYYPKMQPVMDTQDHQKLSRVFTSTFNKRLDERSLALLVNYFKDVEVNQQVSRSMHGVIQRLDREAKKPENVFQQKALIELMSADKEKMSATLSQMRTNQKEKNLWFVRFDLPNSEACSVEECAAQLFDSNKRTQQDASEYLAAYGDRAKSVEDKVIKKLTRVRALTKFEEPRYITSNLIRVLGNIGASSDEAYRLMVWGLDGKTKHVQEAAIEVMTQVGAKALPMMKEEYSKISQTGQRRIVNVVGTFKTKQSDAQLFLASIKPANDYIRFAIEDAQISLVPQ</sequence>
<accession>A0ABV7HC23</accession>
<evidence type="ECO:0000313" key="3">
    <source>
        <dbReference type="Proteomes" id="UP001595476"/>
    </source>
</evidence>
<feature type="signal peptide" evidence="1">
    <location>
        <begin position="1"/>
        <end position="21"/>
    </location>
</feature>
<comment type="caution">
    <text evidence="2">The sequence shown here is derived from an EMBL/GenBank/DDBJ whole genome shotgun (WGS) entry which is preliminary data.</text>
</comment>
<keyword evidence="3" id="KW-1185">Reference proteome</keyword>
<reference evidence="3" key="1">
    <citation type="journal article" date="2019" name="Int. J. Syst. Evol. Microbiol.">
        <title>The Global Catalogue of Microorganisms (GCM) 10K type strain sequencing project: providing services to taxonomists for standard genome sequencing and annotation.</title>
        <authorList>
            <consortium name="The Broad Institute Genomics Platform"/>
            <consortium name="The Broad Institute Genome Sequencing Center for Infectious Disease"/>
            <person name="Wu L."/>
            <person name="Ma J."/>
        </authorList>
    </citation>
    <scope>NUCLEOTIDE SEQUENCE [LARGE SCALE GENOMIC DNA]</scope>
    <source>
        <strain evidence="3">KCTC 52438</strain>
    </source>
</reference>
<evidence type="ECO:0000313" key="2">
    <source>
        <dbReference type="EMBL" id="MFC3151458.1"/>
    </source>
</evidence>
<feature type="chain" id="PRO_5047184682" description="HEAT repeat domain-containing protein" evidence="1">
    <location>
        <begin position="22"/>
        <end position="614"/>
    </location>
</feature>
<organism evidence="2 3">
    <name type="scientific">Litoribrevibacter euphylliae</name>
    <dbReference type="NCBI Taxonomy" id="1834034"/>
    <lineage>
        <taxon>Bacteria</taxon>
        <taxon>Pseudomonadati</taxon>
        <taxon>Pseudomonadota</taxon>
        <taxon>Gammaproteobacteria</taxon>
        <taxon>Oceanospirillales</taxon>
        <taxon>Oceanospirillaceae</taxon>
        <taxon>Litoribrevibacter</taxon>
    </lineage>
</organism>
<evidence type="ECO:0000256" key="1">
    <source>
        <dbReference type="SAM" id="SignalP"/>
    </source>
</evidence>
<proteinExistence type="predicted"/>